<sequence>MATADNAANAAKRRRLGARVSAGQFALLLDYLLANPVLVRAATDSPLSKEERTALWYIIVRELNVEGPSVKSRAEWKAFWNARVCAARRRDLDLSGATQRTGGGVNPVPPLSAEEERILSLVGPDSSRGCGGRRVAPVAPRPAPQPDPTAAAPAVEGLAAAGAQQSASLTTLVLHLMGVRNLNPRRFPGSHTYDRIAEMLEDIRQSFDISREKVVATVTDNASNFAKAFRKFGFCSEITDQGAGDVVQSSSPSQLISEGEPTPASSSSIGAPTTSRCHTQGTTEQGSCATRTEGKGKMDVLRVKLRQLRKHKGLQQRLQ</sequence>
<comment type="caution">
    <text evidence="1">The sequence shown here is derived from an EMBL/GenBank/DDBJ whole genome shotgun (WGS) entry which is preliminary data.</text>
</comment>
<reference evidence="1 2" key="1">
    <citation type="journal article" date="2020" name="Cell">
        <title>Large-Scale Comparative Analyses of Tick Genomes Elucidate Their Genetic Diversity and Vector Capacities.</title>
        <authorList>
            <consortium name="Tick Genome and Microbiome Consortium (TIGMIC)"/>
            <person name="Jia N."/>
            <person name="Wang J."/>
            <person name="Shi W."/>
            <person name="Du L."/>
            <person name="Sun Y."/>
            <person name="Zhan W."/>
            <person name="Jiang J.F."/>
            <person name="Wang Q."/>
            <person name="Zhang B."/>
            <person name="Ji P."/>
            <person name="Bell-Sakyi L."/>
            <person name="Cui X.M."/>
            <person name="Yuan T.T."/>
            <person name="Jiang B.G."/>
            <person name="Yang W.F."/>
            <person name="Lam T.T."/>
            <person name="Chang Q.C."/>
            <person name="Ding S.J."/>
            <person name="Wang X.J."/>
            <person name="Zhu J.G."/>
            <person name="Ruan X.D."/>
            <person name="Zhao L."/>
            <person name="Wei J.T."/>
            <person name="Ye R.Z."/>
            <person name="Que T.C."/>
            <person name="Du C.H."/>
            <person name="Zhou Y.H."/>
            <person name="Cheng J.X."/>
            <person name="Dai P.F."/>
            <person name="Guo W.B."/>
            <person name="Han X.H."/>
            <person name="Huang E.J."/>
            <person name="Li L.F."/>
            <person name="Wei W."/>
            <person name="Gao Y.C."/>
            <person name="Liu J.Z."/>
            <person name="Shao H.Z."/>
            <person name="Wang X."/>
            <person name="Wang C.C."/>
            <person name="Yang T.C."/>
            <person name="Huo Q.B."/>
            <person name="Li W."/>
            <person name="Chen H.Y."/>
            <person name="Chen S.E."/>
            <person name="Zhou L.G."/>
            <person name="Ni X.B."/>
            <person name="Tian J.H."/>
            <person name="Sheng Y."/>
            <person name="Liu T."/>
            <person name="Pan Y.S."/>
            <person name="Xia L.Y."/>
            <person name="Li J."/>
            <person name="Zhao F."/>
            <person name="Cao W.C."/>
        </authorList>
    </citation>
    <scope>NUCLEOTIDE SEQUENCE [LARGE SCALE GENOMIC DNA]</scope>
    <source>
        <strain evidence="1">Iper-2018</strain>
    </source>
</reference>
<evidence type="ECO:0000313" key="2">
    <source>
        <dbReference type="Proteomes" id="UP000805193"/>
    </source>
</evidence>
<evidence type="ECO:0000313" key="1">
    <source>
        <dbReference type="EMBL" id="KAG0420898.1"/>
    </source>
</evidence>
<accession>A0AC60PJC4</accession>
<gene>
    <name evidence="1" type="ORF">HPB47_003192</name>
</gene>
<organism evidence="1 2">
    <name type="scientific">Ixodes persulcatus</name>
    <name type="common">Taiga tick</name>
    <dbReference type="NCBI Taxonomy" id="34615"/>
    <lineage>
        <taxon>Eukaryota</taxon>
        <taxon>Metazoa</taxon>
        <taxon>Ecdysozoa</taxon>
        <taxon>Arthropoda</taxon>
        <taxon>Chelicerata</taxon>
        <taxon>Arachnida</taxon>
        <taxon>Acari</taxon>
        <taxon>Parasitiformes</taxon>
        <taxon>Ixodida</taxon>
        <taxon>Ixodoidea</taxon>
        <taxon>Ixodidae</taxon>
        <taxon>Ixodinae</taxon>
        <taxon>Ixodes</taxon>
    </lineage>
</organism>
<proteinExistence type="predicted"/>
<dbReference type="EMBL" id="JABSTQ010010457">
    <property type="protein sequence ID" value="KAG0420898.1"/>
    <property type="molecule type" value="Genomic_DNA"/>
</dbReference>
<dbReference type="Proteomes" id="UP000805193">
    <property type="component" value="Unassembled WGS sequence"/>
</dbReference>
<keyword evidence="2" id="KW-1185">Reference proteome</keyword>
<protein>
    <submittedName>
        <fullName evidence="1">Uncharacterized protein</fullName>
    </submittedName>
</protein>
<name>A0AC60PJC4_IXOPE</name>